<dbReference type="OrthoDB" id="117550at2157"/>
<evidence type="ECO:0000313" key="2">
    <source>
        <dbReference type="Proteomes" id="UP000005741"/>
    </source>
</evidence>
<dbReference type="InParanoid" id="H1YZV0"/>
<name>H1YZV0_9EURY</name>
<dbReference type="RefSeq" id="WP_004075993.1">
    <property type="nucleotide sequence ID" value="NZ_CM001436.1"/>
</dbReference>
<organism evidence="1 2">
    <name type="scientific">Methanoplanus limicola DSM 2279</name>
    <dbReference type="NCBI Taxonomy" id="937775"/>
    <lineage>
        <taxon>Archaea</taxon>
        <taxon>Methanobacteriati</taxon>
        <taxon>Methanobacteriota</taxon>
        <taxon>Stenosarchaea group</taxon>
        <taxon>Methanomicrobia</taxon>
        <taxon>Methanomicrobiales</taxon>
        <taxon>Methanomicrobiaceae</taxon>
        <taxon>Methanoplanus</taxon>
    </lineage>
</organism>
<protein>
    <recommendedName>
        <fullName evidence="3">HicB-like antitoxin of toxin-antitoxin system domain-containing protein</fullName>
    </recommendedName>
</protein>
<proteinExistence type="predicted"/>
<dbReference type="AlphaFoldDB" id="H1YZV0"/>
<evidence type="ECO:0008006" key="3">
    <source>
        <dbReference type="Google" id="ProtNLM"/>
    </source>
</evidence>
<accession>H1YZV0</accession>
<gene>
    <name evidence="1" type="ORF">Metlim_0211</name>
</gene>
<dbReference type="Proteomes" id="UP000005741">
    <property type="component" value="Chromosome"/>
</dbReference>
<evidence type="ECO:0000313" key="1">
    <source>
        <dbReference type="EMBL" id="EHQ34362.1"/>
    </source>
</evidence>
<sequence length="77" mass="8661">MKTIIEVHKEGKYFVAVDLLSNVADQGLSEEEAVNNLRKGLEEHYRILVELAPDRHKLRALEIDVDSLVENTSAVST</sequence>
<dbReference type="HOGENOM" id="CLU_197992_0_0_2"/>
<dbReference type="EMBL" id="CM001436">
    <property type="protein sequence ID" value="EHQ34362.1"/>
    <property type="molecule type" value="Genomic_DNA"/>
</dbReference>
<keyword evidence="2" id="KW-1185">Reference proteome</keyword>
<reference evidence="1 2" key="1">
    <citation type="submission" date="2011-10" db="EMBL/GenBank/DDBJ databases">
        <title>The Improved High-Quality Draft genome of Methanoplanus limicola DSM 2279.</title>
        <authorList>
            <consortium name="US DOE Joint Genome Institute (JGI-PGF)"/>
            <person name="Lucas S."/>
            <person name="Copeland A."/>
            <person name="Lapidus A."/>
            <person name="Glavina del Rio T."/>
            <person name="Dalin E."/>
            <person name="Tice H."/>
            <person name="Bruce D."/>
            <person name="Goodwin L."/>
            <person name="Pitluck S."/>
            <person name="Peters L."/>
            <person name="Mikhailova N."/>
            <person name="Lu M."/>
            <person name="Kyrpides N."/>
            <person name="Mavromatis K."/>
            <person name="Ivanova N."/>
            <person name="Markowitz V."/>
            <person name="Cheng J.-F."/>
            <person name="Hugenholtz P."/>
            <person name="Woyke T."/>
            <person name="Wu D."/>
            <person name="Wirth R."/>
            <person name="Brambilla E.-M."/>
            <person name="Klenk H.-P."/>
            <person name="Eisen J.A."/>
        </authorList>
    </citation>
    <scope>NUCLEOTIDE SEQUENCE [LARGE SCALE GENOMIC DNA]</scope>
    <source>
        <strain evidence="1 2">DSM 2279</strain>
    </source>
</reference>
<dbReference type="STRING" id="937775.Metlim_0211"/>